<name>A0A2N6CZY0_9GAMM</name>
<dbReference type="STRING" id="1111735.GCA_000428045_02912"/>
<dbReference type="Proteomes" id="UP000235015">
    <property type="component" value="Unassembled WGS sequence"/>
</dbReference>
<comment type="caution">
    <text evidence="1">The sequence shown here is derived from an EMBL/GenBank/DDBJ whole genome shotgun (WGS) entry which is preliminary data.</text>
</comment>
<proteinExistence type="predicted"/>
<evidence type="ECO:0008006" key="3">
    <source>
        <dbReference type="Google" id="ProtNLM"/>
    </source>
</evidence>
<dbReference type="AlphaFoldDB" id="A0A2N6CZY0"/>
<dbReference type="EMBL" id="PKUN01000002">
    <property type="protein sequence ID" value="PLX62971.1"/>
    <property type="molecule type" value="Genomic_DNA"/>
</dbReference>
<gene>
    <name evidence="1" type="ORF">C0630_02060</name>
</gene>
<evidence type="ECO:0000313" key="2">
    <source>
        <dbReference type="Proteomes" id="UP000235015"/>
    </source>
</evidence>
<protein>
    <recommendedName>
        <fullName evidence="3">Dicarboxylate transport domain-containing protein</fullName>
    </recommendedName>
</protein>
<evidence type="ECO:0000313" key="1">
    <source>
        <dbReference type="EMBL" id="PLX62971.1"/>
    </source>
</evidence>
<organism evidence="1 2">
    <name type="scientific">Sedimenticola selenatireducens</name>
    <dbReference type="NCBI Taxonomy" id="191960"/>
    <lineage>
        <taxon>Bacteria</taxon>
        <taxon>Pseudomonadati</taxon>
        <taxon>Pseudomonadota</taxon>
        <taxon>Gammaproteobacteria</taxon>
        <taxon>Chromatiales</taxon>
        <taxon>Sedimenticolaceae</taxon>
        <taxon>Sedimenticola</taxon>
    </lineage>
</organism>
<accession>A0A2N6CZY0</accession>
<sequence length="699" mass="76474">MCSRLNNPAYFFNLAGIFGALLLAPFALTASDYFSLSLGNIGDEEWQAQGVVLQLDLQSPQDRFVLSADEIRYPGLPAPVRTLRFACQSGKIEDDRISCQEGLIDFSLNGQEQRRIISRIDWKISSQLIDIYLDNITLSGGKFTAEMKLDKQQWHLLLRGRDVEIKKLEKLHAALAEPISRLSLNGRFGLSMDLSGRGAQLHRGSTRINFTDVSFSDQSGNYIGQGLTGEWRGGFSLSKGNWSGKQQMDISAGEVLTPLFYLSPSSHPLSLETAYRYQTNKSLITLDTFKFSQPERLDITGSADISVENEAQLVALNLTSKAADLAPLFRYNVLPVLANPQLEDMELAGQFAVDITHLENNTQLRVGLEDVYIEQGLQVRGDGKGQFALYDLDGEINWSSGLAKESHLSWQGGHLFGDITLGATAVDLNLSGGAVSLVKQASIPILDGKLQAEKFALEQGESGPKVQFQGYLTPISMAAISSAVGWPPLAGQLSGMIPGLSYENGVIAVNGVALVKIFDGEIVIRDLKLDDLFGALPALSADLELKDIELETLTRAFSFGKITGKLEGRVDDLRLEDWAPVSFNAAFYTPEDDDSRHRINQKAVDNISNLGGSGVSGAISRSFLRMFEDFGYDRLGISCRLERGVCHMGGIEAADRGYYLVKGGGLPRIDIMGFNRKTDWQVLVSKLKQITEGGAPVIK</sequence>
<reference evidence="1 2" key="1">
    <citation type="submission" date="2017-11" db="EMBL/GenBank/DDBJ databases">
        <title>Genome-resolved metagenomics identifies genetic mobility, metabolic interactions, and unexpected diversity in perchlorate-reducing communities.</title>
        <authorList>
            <person name="Barnum T.P."/>
            <person name="Figueroa I.A."/>
            <person name="Carlstrom C.I."/>
            <person name="Lucas L.N."/>
            <person name="Engelbrektson A.L."/>
            <person name="Coates J.D."/>
        </authorList>
    </citation>
    <scope>NUCLEOTIDE SEQUENCE [LARGE SCALE GENOMIC DNA]</scope>
    <source>
        <strain evidence="1">BM301</strain>
    </source>
</reference>